<dbReference type="OrthoDB" id="414698at2759"/>
<evidence type="ECO:0000313" key="5">
    <source>
        <dbReference type="Proteomes" id="UP000799439"/>
    </source>
</evidence>
<keyword evidence="5" id="KW-1185">Reference proteome</keyword>
<dbReference type="GO" id="GO:0005634">
    <property type="term" value="C:nucleus"/>
    <property type="evidence" value="ECO:0007669"/>
    <property type="project" value="TreeGrafter"/>
</dbReference>
<dbReference type="PANTHER" id="PTHR48070">
    <property type="entry name" value="ESTERASE OVCA2"/>
    <property type="match status" value="1"/>
</dbReference>
<dbReference type="GO" id="GO:0016787">
    <property type="term" value="F:hydrolase activity"/>
    <property type="evidence" value="ECO:0007669"/>
    <property type="project" value="UniProtKB-KW"/>
</dbReference>
<dbReference type="SUPFAM" id="SSF53474">
    <property type="entry name" value="alpha/beta-Hydrolases"/>
    <property type="match status" value="1"/>
</dbReference>
<dbReference type="AlphaFoldDB" id="A0A9P4J0A4"/>
<evidence type="ECO:0000256" key="1">
    <source>
        <dbReference type="ARBA" id="ARBA00005863"/>
    </source>
</evidence>
<dbReference type="InterPro" id="IPR050593">
    <property type="entry name" value="LovG"/>
</dbReference>
<evidence type="ECO:0000313" key="4">
    <source>
        <dbReference type="EMBL" id="KAF2151097.1"/>
    </source>
</evidence>
<organism evidence="4 5">
    <name type="scientific">Myriangium duriaei CBS 260.36</name>
    <dbReference type="NCBI Taxonomy" id="1168546"/>
    <lineage>
        <taxon>Eukaryota</taxon>
        <taxon>Fungi</taxon>
        <taxon>Dikarya</taxon>
        <taxon>Ascomycota</taxon>
        <taxon>Pezizomycotina</taxon>
        <taxon>Dothideomycetes</taxon>
        <taxon>Dothideomycetidae</taxon>
        <taxon>Myriangiales</taxon>
        <taxon>Myriangiaceae</taxon>
        <taxon>Myriangium</taxon>
    </lineage>
</organism>
<sequence>MFVRSAASTDSTLHLPRILCLHGGGTNAHIFRLQCRVLERTLQSSFRFVYAQAPFPAEPGSDVTSVYMKDGPFTGWLQSDPTDAHRSDDEVIDEIDAALSLAMCADDLRGATGDWVALLGFSQGAKIAASILYAQQVCQERAGKNAIWPRFSFAILFAGRGPLVWLQSGIVMPHGLIDAKQLSTSNYRPAVKKGSDEHVLKLPTIHVHGLNDPGIELHRGLLDRYCDSRSTFLLEWDGDHRMPIQTKDVAAVVEAIYLMAWKTGVLNLHT</sequence>
<reference evidence="4" key="1">
    <citation type="journal article" date="2020" name="Stud. Mycol.">
        <title>101 Dothideomycetes genomes: a test case for predicting lifestyles and emergence of pathogens.</title>
        <authorList>
            <person name="Haridas S."/>
            <person name="Albert R."/>
            <person name="Binder M."/>
            <person name="Bloem J."/>
            <person name="Labutti K."/>
            <person name="Salamov A."/>
            <person name="Andreopoulos B."/>
            <person name="Baker S."/>
            <person name="Barry K."/>
            <person name="Bills G."/>
            <person name="Bluhm B."/>
            <person name="Cannon C."/>
            <person name="Castanera R."/>
            <person name="Culley D."/>
            <person name="Daum C."/>
            <person name="Ezra D."/>
            <person name="Gonzalez J."/>
            <person name="Henrissat B."/>
            <person name="Kuo A."/>
            <person name="Liang C."/>
            <person name="Lipzen A."/>
            <person name="Lutzoni F."/>
            <person name="Magnuson J."/>
            <person name="Mondo S."/>
            <person name="Nolan M."/>
            <person name="Ohm R."/>
            <person name="Pangilinan J."/>
            <person name="Park H.-J."/>
            <person name="Ramirez L."/>
            <person name="Alfaro M."/>
            <person name="Sun H."/>
            <person name="Tritt A."/>
            <person name="Yoshinaga Y."/>
            <person name="Zwiers L.-H."/>
            <person name="Turgeon B."/>
            <person name="Goodwin S."/>
            <person name="Spatafora J."/>
            <person name="Crous P."/>
            <person name="Grigoriev I."/>
        </authorList>
    </citation>
    <scope>NUCLEOTIDE SEQUENCE</scope>
    <source>
        <strain evidence="4">CBS 260.36</strain>
    </source>
</reference>
<dbReference type="PANTHER" id="PTHR48070:SF3">
    <property type="entry name" value="ESTERASE DBAE-RELATED"/>
    <property type="match status" value="1"/>
</dbReference>
<dbReference type="GO" id="GO:0005737">
    <property type="term" value="C:cytoplasm"/>
    <property type="evidence" value="ECO:0007669"/>
    <property type="project" value="TreeGrafter"/>
</dbReference>
<name>A0A9P4J0A4_9PEZI</name>
<dbReference type="Pfam" id="PF03959">
    <property type="entry name" value="FSH1"/>
    <property type="match status" value="1"/>
</dbReference>
<proteinExistence type="inferred from homology"/>
<dbReference type="InterPro" id="IPR029058">
    <property type="entry name" value="AB_hydrolase_fold"/>
</dbReference>
<gene>
    <name evidence="4" type="ORF">K461DRAFT_279878</name>
</gene>
<feature type="domain" description="Serine hydrolase" evidence="3">
    <location>
        <begin position="16"/>
        <end position="250"/>
    </location>
</feature>
<evidence type="ECO:0000259" key="3">
    <source>
        <dbReference type="Pfam" id="PF03959"/>
    </source>
</evidence>
<dbReference type="Proteomes" id="UP000799439">
    <property type="component" value="Unassembled WGS sequence"/>
</dbReference>
<keyword evidence="2" id="KW-0378">Hydrolase</keyword>
<accession>A0A9P4J0A4</accession>
<protein>
    <submittedName>
        <fullName evidence="4">Citrinin biosynthesis oxidoreductase CtnB</fullName>
    </submittedName>
</protein>
<comment type="caution">
    <text evidence="4">The sequence shown here is derived from an EMBL/GenBank/DDBJ whole genome shotgun (WGS) entry which is preliminary data.</text>
</comment>
<dbReference type="Gene3D" id="3.40.50.1820">
    <property type="entry name" value="alpha/beta hydrolase"/>
    <property type="match status" value="1"/>
</dbReference>
<dbReference type="EMBL" id="ML996088">
    <property type="protein sequence ID" value="KAF2151097.1"/>
    <property type="molecule type" value="Genomic_DNA"/>
</dbReference>
<dbReference type="InterPro" id="IPR005645">
    <property type="entry name" value="FSH-like_dom"/>
</dbReference>
<dbReference type="GO" id="GO:0044550">
    <property type="term" value="P:secondary metabolite biosynthetic process"/>
    <property type="evidence" value="ECO:0007669"/>
    <property type="project" value="TreeGrafter"/>
</dbReference>
<comment type="similarity">
    <text evidence="1">Belongs to the LovG family.</text>
</comment>
<evidence type="ECO:0000256" key="2">
    <source>
        <dbReference type="ARBA" id="ARBA00022801"/>
    </source>
</evidence>